<keyword evidence="3 9" id="KW-1003">Cell membrane</keyword>
<evidence type="ECO:0000256" key="9">
    <source>
        <dbReference type="HAMAP-Rule" id="MF_00237"/>
    </source>
</evidence>
<dbReference type="RefSeq" id="WP_108002971.1">
    <property type="nucleotide sequence ID" value="NZ_JBHEEX010000007.1"/>
</dbReference>
<keyword evidence="8 9" id="KW-0472">Membrane</keyword>
<keyword evidence="4 9" id="KW-0812">Transmembrane</keyword>
<comment type="similarity">
    <text evidence="9">Belongs to the TatB family.</text>
</comment>
<evidence type="ECO:0000256" key="10">
    <source>
        <dbReference type="SAM" id="MobiDB-lite"/>
    </source>
</evidence>
<keyword evidence="5 9" id="KW-0653">Protein transport</keyword>
<evidence type="ECO:0000256" key="4">
    <source>
        <dbReference type="ARBA" id="ARBA00022692"/>
    </source>
</evidence>
<evidence type="ECO:0000256" key="1">
    <source>
        <dbReference type="ARBA" id="ARBA00004167"/>
    </source>
</evidence>
<name>A0A2T5B8G9_MYCDI</name>
<comment type="subcellular location">
    <subcellularLocation>
        <location evidence="9">Cell membrane</location>
        <topology evidence="9">Single-pass membrane protein</topology>
    </subcellularLocation>
    <subcellularLocation>
        <location evidence="1">Membrane</location>
        <topology evidence="1">Single-pass membrane protein</topology>
    </subcellularLocation>
</comment>
<sequence length="256" mass="26078">MLEVGWTEILVIAIVLIIVVGPKDLPQMLRTFGRMVSKLRGMAGEFRQQFDEALREADLDDVRKTIGDAQKLNPMNAIREAVNPLRQMGDEIKSDLQKSTNTALPSIDAEKPADESTPTGGAAPGSAPAAGPVPAAPAVPVPPVQAAPVPPVQAAPVSPVQAAPIEPARPAASAAASPAADASAVKPKTGSKAAAGKTAVAKPAVRKTAAAKTAKAASSPQAEPAEKAPVKTRTAKKATAEPAAAATTRKPKKDKA</sequence>
<dbReference type="GO" id="GO:0033281">
    <property type="term" value="C:TAT protein transport complex"/>
    <property type="evidence" value="ECO:0007669"/>
    <property type="project" value="UniProtKB-UniRule"/>
</dbReference>
<accession>A0A2T5B8G9</accession>
<dbReference type="PRINTS" id="PR01506">
    <property type="entry name" value="TATBPROTEIN"/>
</dbReference>
<evidence type="ECO:0000313" key="13">
    <source>
        <dbReference type="Proteomes" id="UP000241247"/>
    </source>
</evidence>
<feature type="region of interest" description="Disordered" evidence="10">
    <location>
        <begin position="179"/>
        <end position="256"/>
    </location>
</feature>
<comment type="caution">
    <text evidence="12">The sequence shown here is derived from an EMBL/GenBank/DDBJ whole genome shotgun (WGS) entry which is preliminary data.</text>
</comment>
<dbReference type="Gene3D" id="1.20.5.3310">
    <property type="match status" value="1"/>
</dbReference>
<evidence type="ECO:0000256" key="7">
    <source>
        <dbReference type="ARBA" id="ARBA00023010"/>
    </source>
</evidence>
<dbReference type="InterPro" id="IPR018448">
    <property type="entry name" value="TatB"/>
</dbReference>
<keyword evidence="13" id="KW-1185">Reference proteome</keyword>
<dbReference type="EMBL" id="PZZZ01000004">
    <property type="protein sequence ID" value="PTM95247.1"/>
    <property type="molecule type" value="Genomic_DNA"/>
</dbReference>
<dbReference type="NCBIfam" id="TIGR01410">
    <property type="entry name" value="tatB"/>
    <property type="match status" value="1"/>
</dbReference>
<comment type="function">
    <text evidence="9">Part of the twin-arginine translocation (Tat) system that transports large folded proteins containing a characteristic twin-arginine motif in their signal peptide across membranes. Together with TatC, TatB is part of a receptor directly interacting with Tat signal peptides. TatB may form an oligomeric binding site that transiently accommodates folded Tat precursor proteins before their translocation.</text>
</comment>
<feature type="transmembrane region" description="Helical" evidence="11">
    <location>
        <begin position="6"/>
        <end position="25"/>
    </location>
</feature>
<proteinExistence type="inferred from homology"/>
<dbReference type="InterPro" id="IPR003369">
    <property type="entry name" value="TatA/B/E"/>
</dbReference>
<evidence type="ECO:0000256" key="2">
    <source>
        <dbReference type="ARBA" id="ARBA00022448"/>
    </source>
</evidence>
<protein>
    <recommendedName>
        <fullName evidence="9">Sec-independent protein translocase protein TatB</fullName>
    </recommendedName>
</protein>
<evidence type="ECO:0000256" key="3">
    <source>
        <dbReference type="ARBA" id="ARBA00022475"/>
    </source>
</evidence>
<dbReference type="Proteomes" id="UP000241247">
    <property type="component" value="Unassembled WGS sequence"/>
</dbReference>
<evidence type="ECO:0000256" key="6">
    <source>
        <dbReference type="ARBA" id="ARBA00022989"/>
    </source>
</evidence>
<comment type="subunit">
    <text evidence="9">The Tat system comprises two distinct complexes: a TatABC complex, containing multiple copies of TatA, TatB and TatC subunits, and a separate TatA complex, containing only TatA subunits. Substrates initially bind to the TatABC complex, which probably triggers association of the separate TatA complex to form the active translocon.</text>
</comment>
<dbReference type="Pfam" id="PF02416">
    <property type="entry name" value="TatA_B_E"/>
    <property type="match status" value="1"/>
</dbReference>
<dbReference type="GO" id="GO:0043953">
    <property type="term" value="P:protein transport by the Tat complex"/>
    <property type="evidence" value="ECO:0007669"/>
    <property type="project" value="UniProtKB-UniRule"/>
</dbReference>
<keyword evidence="7 9" id="KW-0811">Translocation</keyword>
<feature type="region of interest" description="Disordered" evidence="10">
    <location>
        <begin position="96"/>
        <end position="134"/>
    </location>
</feature>
<dbReference type="HAMAP" id="MF_00237">
    <property type="entry name" value="TatB"/>
    <property type="match status" value="1"/>
</dbReference>
<feature type="compositionally biased region" description="Low complexity" evidence="10">
    <location>
        <begin position="124"/>
        <end position="133"/>
    </location>
</feature>
<dbReference type="OrthoDB" id="7206969at2"/>
<keyword evidence="2 9" id="KW-0813">Transport</keyword>
<feature type="compositionally biased region" description="Low complexity" evidence="10">
    <location>
        <begin position="179"/>
        <end position="217"/>
    </location>
</feature>
<evidence type="ECO:0000256" key="5">
    <source>
        <dbReference type="ARBA" id="ARBA00022927"/>
    </source>
</evidence>
<dbReference type="AlphaFoldDB" id="A0A2T5B8G9"/>
<reference evidence="12 13" key="1">
    <citation type="submission" date="2018-04" db="EMBL/GenBank/DDBJ databases">
        <title>Genomic Encyclopedia of Type Strains, Phase IV (KMG-IV): sequencing the most valuable type-strain genomes for metagenomic binning, comparative biology and taxonomic classification.</title>
        <authorList>
            <person name="Goeker M."/>
        </authorList>
    </citation>
    <scope>NUCLEOTIDE SEQUENCE [LARGE SCALE GENOMIC DNA]</scope>
    <source>
        <strain evidence="12 13">DSM 7138</strain>
    </source>
</reference>
<evidence type="ECO:0000256" key="8">
    <source>
        <dbReference type="ARBA" id="ARBA00023136"/>
    </source>
</evidence>
<evidence type="ECO:0000256" key="11">
    <source>
        <dbReference type="SAM" id="Phobius"/>
    </source>
</evidence>
<organism evidence="12 13">
    <name type="scientific">Mycoplana dimorpha</name>
    <dbReference type="NCBI Taxonomy" id="28320"/>
    <lineage>
        <taxon>Bacteria</taxon>
        <taxon>Pseudomonadati</taxon>
        <taxon>Pseudomonadota</taxon>
        <taxon>Alphaproteobacteria</taxon>
        <taxon>Hyphomicrobiales</taxon>
        <taxon>Rhizobiaceae</taxon>
        <taxon>Mycoplana</taxon>
    </lineage>
</organism>
<evidence type="ECO:0000313" key="12">
    <source>
        <dbReference type="EMBL" id="PTM95247.1"/>
    </source>
</evidence>
<gene>
    <name evidence="9" type="primary">tatB</name>
    <name evidence="12" type="ORF">C7449_104321</name>
</gene>
<dbReference type="GO" id="GO:0008320">
    <property type="term" value="F:protein transmembrane transporter activity"/>
    <property type="evidence" value="ECO:0007669"/>
    <property type="project" value="UniProtKB-UniRule"/>
</dbReference>
<keyword evidence="6 9" id="KW-1133">Transmembrane helix</keyword>